<comment type="caution">
    <text evidence="5">The sequence shown here is derived from an EMBL/GenBank/DDBJ whole genome shotgun (WGS) entry which is preliminary data.</text>
</comment>
<dbReference type="InterPro" id="IPR009430">
    <property type="entry name" value="GvpL/GvpF"/>
</dbReference>
<dbReference type="EMBL" id="BAAATD010000003">
    <property type="protein sequence ID" value="GAA2592709.1"/>
    <property type="molecule type" value="Genomic_DNA"/>
</dbReference>
<dbReference type="Pfam" id="PF06386">
    <property type="entry name" value="GvpL_GvpF"/>
    <property type="match status" value="1"/>
</dbReference>
<proteinExistence type="inferred from homology"/>
<evidence type="ECO:0000256" key="1">
    <source>
        <dbReference type="ARBA" id="ARBA00022987"/>
    </source>
</evidence>
<evidence type="ECO:0000256" key="3">
    <source>
        <dbReference type="ARBA" id="ARBA00035643"/>
    </source>
</evidence>
<dbReference type="PANTHER" id="PTHR36852">
    <property type="entry name" value="PROTEIN GVPL 2"/>
    <property type="match status" value="1"/>
</dbReference>
<comment type="subcellular location">
    <subcellularLocation>
        <location evidence="2">Gas vesicle</location>
    </subcellularLocation>
</comment>
<gene>
    <name evidence="5" type="ORF">GCM10010411_27230</name>
</gene>
<keyword evidence="1" id="KW-0304">Gas vesicle</keyword>
<dbReference type="RefSeq" id="WP_344540924.1">
    <property type="nucleotide sequence ID" value="NZ_BAAATD010000003.1"/>
</dbReference>
<name>A0ABP6BZR7_9ACTN</name>
<evidence type="ECO:0000256" key="4">
    <source>
        <dbReference type="SAM" id="MobiDB-lite"/>
    </source>
</evidence>
<organism evidence="5 6">
    <name type="scientific">Actinomadura fulvescens</name>
    <dbReference type="NCBI Taxonomy" id="46160"/>
    <lineage>
        <taxon>Bacteria</taxon>
        <taxon>Bacillati</taxon>
        <taxon>Actinomycetota</taxon>
        <taxon>Actinomycetes</taxon>
        <taxon>Streptosporangiales</taxon>
        <taxon>Thermomonosporaceae</taxon>
        <taxon>Actinomadura</taxon>
    </lineage>
</organism>
<dbReference type="PANTHER" id="PTHR36852:SF1">
    <property type="entry name" value="PROTEIN GVPL 2"/>
    <property type="match status" value="1"/>
</dbReference>
<accession>A0ABP6BZR7</accession>
<keyword evidence="6" id="KW-1185">Reference proteome</keyword>
<feature type="compositionally biased region" description="Low complexity" evidence="4">
    <location>
        <begin position="150"/>
        <end position="165"/>
    </location>
</feature>
<comment type="similarity">
    <text evidence="3">Belongs to the gas vesicle GvpF/GvpL family.</text>
</comment>
<reference evidence="6" key="1">
    <citation type="journal article" date="2019" name="Int. J. Syst. Evol. Microbiol.">
        <title>The Global Catalogue of Microorganisms (GCM) 10K type strain sequencing project: providing services to taxonomists for standard genome sequencing and annotation.</title>
        <authorList>
            <consortium name="The Broad Institute Genomics Platform"/>
            <consortium name="The Broad Institute Genome Sequencing Center for Infectious Disease"/>
            <person name="Wu L."/>
            <person name="Ma J."/>
        </authorList>
    </citation>
    <scope>NUCLEOTIDE SEQUENCE [LARGE SCALE GENOMIC DNA]</scope>
    <source>
        <strain evidence="6">JCM 6833</strain>
    </source>
</reference>
<dbReference type="Proteomes" id="UP001501509">
    <property type="component" value="Unassembled WGS sequence"/>
</dbReference>
<sequence length="284" mass="29706">MTGAAYDTAAAAGTAVYLYAVSRDLDPAAVPAAPGVGRAPVRAVTAGGLTALVSTVREADYGEEALRANLEDLAFLEATARAHHDVVDQVARAAPTAPVRIATLYRDDDRVARLLTERHDAFARALDRITGRSEWGVKAYAYPEAMAAAPTGADPAGPAGRDAGSPAGGSGAGAAYLRNRQAQRRRREEAGRRVTAQAQAIHAELAELAVAARQHPPQDPKLSGHDGTQILNVAYLLDDDRVEGFLAAVKDLDGRLPGIGAEVTGPWPPYSFIDTGDAAAGERR</sequence>
<feature type="region of interest" description="Disordered" evidence="4">
    <location>
        <begin position="150"/>
        <end position="191"/>
    </location>
</feature>
<protein>
    <submittedName>
        <fullName evidence="5">GvpL/GvpF family gas vesicle protein</fullName>
    </submittedName>
</protein>
<evidence type="ECO:0000313" key="6">
    <source>
        <dbReference type="Proteomes" id="UP001501509"/>
    </source>
</evidence>
<evidence type="ECO:0000313" key="5">
    <source>
        <dbReference type="EMBL" id="GAA2592709.1"/>
    </source>
</evidence>
<evidence type="ECO:0000256" key="2">
    <source>
        <dbReference type="ARBA" id="ARBA00035108"/>
    </source>
</evidence>